<organism evidence="1">
    <name type="scientific">Lepeophtheirus salmonis</name>
    <name type="common">Salmon louse</name>
    <name type="synonym">Caligus salmonis</name>
    <dbReference type="NCBI Taxonomy" id="72036"/>
    <lineage>
        <taxon>Eukaryota</taxon>
        <taxon>Metazoa</taxon>
        <taxon>Ecdysozoa</taxon>
        <taxon>Arthropoda</taxon>
        <taxon>Crustacea</taxon>
        <taxon>Multicrustacea</taxon>
        <taxon>Hexanauplia</taxon>
        <taxon>Copepoda</taxon>
        <taxon>Siphonostomatoida</taxon>
        <taxon>Caligidae</taxon>
        <taxon>Lepeophtheirus</taxon>
    </lineage>
</organism>
<reference evidence="1" key="1">
    <citation type="submission" date="2014-05" db="EMBL/GenBank/DDBJ databases">
        <authorList>
            <person name="Chronopoulou M."/>
        </authorList>
    </citation>
    <scope>NUCLEOTIDE SEQUENCE</scope>
    <source>
        <tissue evidence="1">Whole organism</tissue>
    </source>
</reference>
<sequence>MLGFPDFPKGHLLLSNPCYEPFCQAPSKKAYKIISS</sequence>
<protein>
    <submittedName>
        <fullName evidence="1">Uncharacterized protein</fullName>
    </submittedName>
</protein>
<dbReference type="EMBL" id="HACA01012010">
    <property type="protein sequence ID" value="CDW29371.1"/>
    <property type="molecule type" value="Transcribed_RNA"/>
</dbReference>
<proteinExistence type="predicted"/>
<dbReference type="AlphaFoldDB" id="A0A0K2TVH9"/>
<accession>A0A0K2TVH9</accession>
<evidence type="ECO:0000313" key="1">
    <source>
        <dbReference type="EMBL" id="CDW29371.1"/>
    </source>
</evidence>
<name>A0A0K2TVH9_LEPSM</name>